<keyword evidence="14" id="KW-1208">Phospholipid metabolism</keyword>
<sequence>MKKNDIPNYITISRFILIPVICFCIINPSLFSFAWLFFSIACISDFLDGYLARKFKAESEFGKCFDNIADKVLNICIIAILIWHRKIWLIPSLLVISREVLVPSFREYVALNSKQRLNVDMFGKVKTTFQFIALYVLIMPINDIHGFNLNYIGNLIFLFSAILSVLSCFMYIYKYLDRKNGK</sequence>
<reference evidence="19 20" key="1">
    <citation type="journal article" date="2019" name="ISME J.">
        <title>Deianiraea, an extracellular bacterium associated with the ciliate Paramecium, suggests an alternative scenario for the evolution of Rickettsiales.</title>
        <authorList>
            <person name="Castelli M."/>
            <person name="Sabaneyeva E."/>
            <person name="Lanzoni O."/>
            <person name="Lebedeva N."/>
            <person name="Floriano A.M."/>
            <person name="Gaiarsa S."/>
            <person name="Benken K."/>
            <person name="Modeo L."/>
            <person name="Bandi C."/>
            <person name="Potekhin A."/>
            <person name="Sassera D."/>
            <person name="Petroni G."/>
        </authorList>
    </citation>
    <scope>NUCLEOTIDE SEQUENCE [LARGE SCALE GENOMIC DNA]</scope>
    <source>
        <strain evidence="19">CyL4-1</strain>
    </source>
</reference>
<dbReference type="GO" id="GO:0046474">
    <property type="term" value="P:glycerophospholipid biosynthetic process"/>
    <property type="evidence" value="ECO:0007669"/>
    <property type="project" value="TreeGrafter"/>
</dbReference>
<keyword evidence="13" id="KW-0594">Phospholipid biosynthesis</keyword>
<evidence type="ECO:0000256" key="17">
    <source>
        <dbReference type="RuleBase" id="RU003750"/>
    </source>
</evidence>
<accession>A0A5B8XDP8</accession>
<comment type="pathway">
    <text evidence="2">Phospholipid metabolism; phosphatidylglycerol biosynthesis; phosphatidylglycerol from CDP-diacylglycerol: step 1/2.</text>
</comment>
<comment type="pathway">
    <text evidence="3">Lipid metabolism.</text>
</comment>
<comment type="subcellular location">
    <subcellularLocation>
        <location evidence="1">Membrane</location>
        <topology evidence="1">Multi-pass membrane protein</topology>
    </subcellularLocation>
</comment>
<evidence type="ECO:0000256" key="14">
    <source>
        <dbReference type="ARBA" id="ARBA00023264"/>
    </source>
</evidence>
<dbReference type="InterPro" id="IPR043130">
    <property type="entry name" value="CDP-OH_PTrfase_TM_dom"/>
</dbReference>
<evidence type="ECO:0000256" key="13">
    <source>
        <dbReference type="ARBA" id="ARBA00023209"/>
    </source>
</evidence>
<dbReference type="OrthoDB" id="9796672at2"/>
<dbReference type="InterPro" id="IPR050324">
    <property type="entry name" value="CDP-alcohol_PTase-I"/>
</dbReference>
<evidence type="ECO:0000256" key="3">
    <source>
        <dbReference type="ARBA" id="ARBA00005189"/>
    </source>
</evidence>
<protein>
    <recommendedName>
        <fullName evidence="6 16">CDP-diacylglycerol--glycerol-3-phosphate 3-phosphatidyltransferase</fullName>
        <ecNumber evidence="5 16">2.7.8.5</ecNumber>
    </recommendedName>
</protein>
<evidence type="ECO:0000256" key="2">
    <source>
        <dbReference type="ARBA" id="ARBA00005042"/>
    </source>
</evidence>
<dbReference type="AlphaFoldDB" id="A0A5B8XDP8"/>
<evidence type="ECO:0000256" key="8">
    <source>
        <dbReference type="ARBA" id="ARBA00022679"/>
    </source>
</evidence>
<gene>
    <name evidence="19" type="ORF">Deia_00330</name>
</gene>
<dbReference type="NCBIfam" id="TIGR00560">
    <property type="entry name" value="pgsA"/>
    <property type="match status" value="1"/>
</dbReference>
<evidence type="ECO:0000256" key="10">
    <source>
        <dbReference type="ARBA" id="ARBA00022989"/>
    </source>
</evidence>
<evidence type="ECO:0000256" key="7">
    <source>
        <dbReference type="ARBA" id="ARBA00022516"/>
    </source>
</evidence>
<dbReference type="PIRSF" id="PIRSF000847">
    <property type="entry name" value="Phos_ph_gly_syn"/>
    <property type="match status" value="1"/>
</dbReference>
<keyword evidence="20" id="KW-1185">Reference proteome</keyword>
<dbReference type="InterPro" id="IPR000462">
    <property type="entry name" value="CDP-OH_P_trans"/>
</dbReference>
<dbReference type="PROSITE" id="PS00379">
    <property type="entry name" value="CDP_ALCOHOL_P_TRANSF"/>
    <property type="match status" value="1"/>
</dbReference>
<evidence type="ECO:0000256" key="6">
    <source>
        <dbReference type="ARBA" id="ARBA00014944"/>
    </source>
</evidence>
<dbReference type="EC" id="2.7.8.5" evidence="5 16"/>
<dbReference type="PANTHER" id="PTHR14269:SF62">
    <property type="entry name" value="CDP-DIACYLGLYCEROL--GLYCEROL-3-PHOSPHATE 3-PHOSPHATIDYLTRANSFERASE 1, CHLOROPLASTIC"/>
    <property type="match status" value="1"/>
</dbReference>
<dbReference type="GO" id="GO:0008444">
    <property type="term" value="F:CDP-diacylglycerol-glycerol-3-phosphate 3-phosphatidyltransferase activity"/>
    <property type="evidence" value="ECO:0007669"/>
    <property type="project" value="UniProtKB-UniRule"/>
</dbReference>
<evidence type="ECO:0000256" key="15">
    <source>
        <dbReference type="ARBA" id="ARBA00048586"/>
    </source>
</evidence>
<dbReference type="Gene3D" id="1.20.120.1760">
    <property type="match status" value="1"/>
</dbReference>
<feature type="transmembrane region" description="Helical" evidence="18">
    <location>
        <begin position="151"/>
        <end position="173"/>
    </location>
</feature>
<evidence type="ECO:0000313" key="20">
    <source>
        <dbReference type="Proteomes" id="UP000321934"/>
    </source>
</evidence>
<keyword evidence="9 18" id="KW-0812">Transmembrane</keyword>
<feature type="transmembrane region" description="Helical" evidence="18">
    <location>
        <begin position="6"/>
        <end position="26"/>
    </location>
</feature>
<evidence type="ECO:0000256" key="5">
    <source>
        <dbReference type="ARBA" id="ARBA00013170"/>
    </source>
</evidence>
<proteinExistence type="inferred from homology"/>
<organism evidence="19 20">
    <name type="scientific">Candidatus Deianiraea vastatrix</name>
    <dbReference type="NCBI Taxonomy" id="2163644"/>
    <lineage>
        <taxon>Bacteria</taxon>
        <taxon>Pseudomonadati</taxon>
        <taxon>Pseudomonadota</taxon>
        <taxon>Alphaproteobacteria</taxon>
        <taxon>Rickettsiales</taxon>
        <taxon>Candidatus Deianiraeaceae</taxon>
        <taxon>Candidatus Deianiraea</taxon>
    </lineage>
</organism>
<evidence type="ECO:0000256" key="12">
    <source>
        <dbReference type="ARBA" id="ARBA00023136"/>
    </source>
</evidence>
<evidence type="ECO:0000313" key="19">
    <source>
        <dbReference type="EMBL" id="QED23136.1"/>
    </source>
</evidence>
<evidence type="ECO:0000256" key="18">
    <source>
        <dbReference type="SAM" id="Phobius"/>
    </source>
</evidence>
<evidence type="ECO:0000256" key="4">
    <source>
        <dbReference type="ARBA" id="ARBA00010441"/>
    </source>
</evidence>
<evidence type="ECO:0000256" key="1">
    <source>
        <dbReference type="ARBA" id="ARBA00004141"/>
    </source>
</evidence>
<keyword evidence="8 17" id="KW-0808">Transferase</keyword>
<comment type="catalytic activity">
    <reaction evidence="15">
        <text>a CDP-1,2-diacyl-sn-glycerol + sn-glycerol 3-phosphate = a 1,2-diacyl-sn-glycero-3-phospho-(1'-sn-glycero-3'-phosphate) + CMP + H(+)</text>
        <dbReference type="Rhea" id="RHEA:12593"/>
        <dbReference type="ChEBI" id="CHEBI:15378"/>
        <dbReference type="ChEBI" id="CHEBI:57597"/>
        <dbReference type="ChEBI" id="CHEBI:58332"/>
        <dbReference type="ChEBI" id="CHEBI:60110"/>
        <dbReference type="ChEBI" id="CHEBI:60377"/>
        <dbReference type="EC" id="2.7.8.5"/>
    </reaction>
</comment>
<dbReference type="Pfam" id="PF01066">
    <property type="entry name" value="CDP-OH_P_transf"/>
    <property type="match status" value="1"/>
</dbReference>
<dbReference type="EMBL" id="CP029077">
    <property type="protein sequence ID" value="QED23136.1"/>
    <property type="molecule type" value="Genomic_DNA"/>
</dbReference>
<keyword evidence="7" id="KW-0444">Lipid biosynthesis</keyword>
<keyword evidence="12 18" id="KW-0472">Membrane</keyword>
<dbReference type="InterPro" id="IPR048254">
    <property type="entry name" value="CDP_ALCOHOL_P_TRANSF_CS"/>
</dbReference>
<comment type="similarity">
    <text evidence="4 17">Belongs to the CDP-alcohol phosphatidyltransferase class-I family.</text>
</comment>
<dbReference type="Proteomes" id="UP000321934">
    <property type="component" value="Chromosome"/>
</dbReference>
<evidence type="ECO:0000256" key="11">
    <source>
        <dbReference type="ARBA" id="ARBA00023098"/>
    </source>
</evidence>
<keyword evidence="10 18" id="KW-1133">Transmembrane helix</keyword>
<feature type="transmembrane region" description="Helical" evidence="18">
    <location>
        <begin position="117"/>
        <end position="139"/>
    </location>
</feature>
<dbReference type="InterPro" id="IPR004570">
    <property type="entry name" value="Phosphatidylglycerol_P_synth"/>
</dbReference>
<name>A0A5B8XDP8_9RICK</name>
<dbReference type="GO" id="GO:0016020">
    <property type="term" value="C:membrane"/>
    <property type="evidence" value="ECO:0007669"/>
    <property type="project" value="UniProtKB-SubCell"/>
</dbReference>
<dbReference type="PANTHER" id="PTHR14269">
    <property type="entry name" value="CDP-DIACYLGLYCEROL--GLYCEROL-3-PHOSPHATE 3-PHOSPHATIDYLTRANSFERASE-RELATED"/>
    <property type="match status" value="1"/>
</dbReference>
<keyword evidence="11" id="KW-0443">Lipid metabolism</keyword>
<evidence type="ECO:0000256" key="9">
    <source>
        <dbReference type="ARBA" id="ARBA00022692"/>
    </source>
</evidence>
<evidence type="ECO:0000256" key="16">
    <source>
        <dbReference type="NCBIfam" id="TIGR00560"/>
    </source>
</evidence>
<dbReference type="RefSeq" id="WP_161982789.1">
    <property type="nucleotide sequence ID" value="NZ_CP029077.1"/>
</dbReference>